<reference evidence="2 3" key="1">
    <citation type="journal article" date="2013" name="BMC Genomics">
        <title>The miniature genome of a carnivorous plant Genlisea aurea contains a low number of genes and short non-coding sequences.</title>
        <authorList>
            <person name="Leushkin E.V."/>
            <person name="Sutormin R.A."/>
            <person name="Nabieva E.R."/>
            <person name="Penin A.A."/>
            <person name="Kondrashov A.S."/>
            <person name="Logacheva M.D."/>
        </authorList>
    </citation>
    <scope>NUCLEOTIDE SEQUENCE [LARGE SCALE GENOMIC DNA]</scope>
</reference>
<dbReference type="PANTHER" id="PTHR45669:SF14">
    <property type="entry name" value="EMB|CAB81925.1-RELATED"/>
    <property type="match status" value="1"/>
</dbReference>
<dbReference type="Gene3D" id="3.40.30.10">
    <property type="entry name" value="Glutaredoxin"/>
    <property type="match status" value="1"/>
</dbReference>
<dbReference type="InterPro" id="IPR002109">
    <property type="entry name" value="Glutaredoxin"/>
</dbReference>
<feature type="non-terminal residue" evidence="2">
    <location>
        <position position="1"/>
    </location>
</feature>
<dbReference type="AlphaFoldDB" id="S8D2P0"/>
<dbReference type="OrthoDB" id="423313at2759"/>
<evidence type="ECO:0000313" key="2">
    <source>
        <dbReference type="EMBL" id="EPS73665.1"/>
    </source>
</evidence>
<evidence type="ECO:0000259" key="1">
    <source>
        <dbReference type="Pfam" id="PF00462"/>
    </source>
</evidence>
<proteinExistence type="predicted"/>
<dbReference type="Pfam" id="PF23733">
    <property type="entry name" value="GRXCR1-2_C"/>
    <property type="match status" value="1"/>
</dbReference>
<gene>
    <name evidence="2" type="ORF">M569_01091</name>
</gene>
<evidence type="ECO:0000313" key="3">
    <source>
        <dbReference type="Proteomes" id="UP000015453"/>
    </source>
</evidence>
<dbReference type="Pfam" id="PF00462">
    <property type="entry name" value="Glutaredoxin"/>
    <property type="match status" value="1"/>
</dbReference>
<accession>S8D2P0</accession>
<keyword evidence="3" id="KW-1185">Reference proteome</keyword>
<protein>
    <recommendedName>
        <fullName evidence="1">Glutaredoxin domain-containing protein</fullName>
    </recommendedName>
</protein>
<dbReference type="PANTHER" id="PTHR45669">
    <property type="entry name" value="GLUTAREDOXIN DOMAIN-CONTAINING CYSTEINE-RICH PROTEIN CG12206-RELATED"/>
    <property type="match status" value="1"/>
</dbReference>
<feature type="non-terminal residue" evidence="2">
    <location>
        <position position="148"/>
    </location>
</feature>
<organism evidence="2 3">
    <name type="scientific">Genlisea aurea</name>
    <dbReference type="NCBI Taxonomy" id="192259"/>
    <lineage>
        <taxon>Eukaryota</taxon>
        <taxon>Viridiplantae</taxon>
        <taxon>Streptophyta</taxon>
        <taxon>Embryophyta</taxon>
        <taxon>Tracheophyta</taxon>
        <taxon>Spermatophyta</taxon>
        <taxon>Magnoliopsida</taxon>
        <taxon>eudicotyledons</taxon>
        <taxon>Gunneridae</taxon>
        <taxon>Pentapetalae</taxon>
        <taxon>asterids</taxon>
        <taxon>lamiids</taxon>
        <taxon>Lamiales</taxon>
        <taxon>Lentibulariaceae</taxon>
        <taxon>Genlisea</taxon>
    </lineage>
</organism>
<dbReference type="Proteomes" id="UP000015453">
    <property type="component" value="Unassembled WGS sequence"/>
</dbReference>
<comment type="caution">
    <text evidence="2">The sequence shown here is derived from an EMBL/GenBank/DDBJ whole genome shotgun (WGS) entry which is preliminary data.</text>
</comment>
<dbReference type="EMBL" id="AUSU01000356">
    <property type="protein sequence ID" value="EPS73665.1"/>
    <property type="molecule type" value="Genomic_DNA"/>
</dbReference>
<dbReference type="InterPro" id="IPR036249">
    <property type="entry name" value="Thioredoxin-like_sf"/>
</dbReference>
<dbReference type="PROSITE" id="PS51354">
    <property type="entry name" value="GLUTAREDOXIN_2"/>
    <property type="match status" value="1"/>
</dbReference>
<dbReference type="SUPFAM" id="SSF52833">
    <property type="entry name" value="Thioredoxin-like"/>
    <property type="match status" value="1"/>
</dbReference>
<name>S8D2P0_9LAMI</name>
<feature type="domain" description="Glutaredoxin" evidence="1">
    <location>
        <begin position="13"/>
        <end position="78"/>
    </location>
</feature>
<sequence length="148" mass="16508">ENGCPPGGEDTLVLYTTSIRGIRKTHEDCNRIRVLFDSFKVAYAERDVSMHMEYRDELWKVLGGRHAPPRVFLRGRYIGGAEEVLSLHEKGTLKALLSGIPTTRTNYPCKGCAGIRFLVCGRCHGRRKVTAGDCFECNENGLVKCSVC</sequence>